<feature type="binding site" evidence="10">
    <location>
        <begin position="269"/>
        <end position="270"/>
    </location>
    <ligand>
        <name>L-histidine</name>
        <dbReference type="ChEBI" id="CHEBI:57595"/>
    </ligand>
</feature>
<evidence type="ECO:0000256" key="4">
    <source>
        <dbReference type="ARBA" id="ARBA00020397"/>
    </source>
</evidence>
<dbReference type="SUPFAM" id="SSF55681">
    <property type="entry name" value="Class II aaRS and biotin synthetases"/>
    <property type="match status" value="1"/>
</dbReference>
<comment type="miscellaneous">
    <text evidence="9">This function is generally fulfilled by the C-terminal part of HisG, which is missing in some bacteria such as this one.</text>
</comment>
<dbReference type="InterPro" id="IPR004517">
    <property type="entry name" value="HisZ"/>
</dbReference>
<evidence type="ECO:0000256" key="9">
    <source>
        <dbReference type="HAMAP-Rule" id="MF_00125"/>
    </source>
</evidence>
<keyword evidence="12" id="KW-0328">Glycosyltransferase</keyword>
<protein>
    <recommendedName>
        <fullName evidence="4 9">ATP phosphoribosyltransferase regulatory subunit</fullName>
    </recommendedName>
</protein>
<dbReference type="PANTHER" id="PTHR43707">
    <property type="entry name" value="HISTIDYL-TRNA SYNTHETASE"/>
    <property type="match status" value="1"/>
</dbReference>
<gene>
    <name evidence="9 12" type="primary">hisZ</name>
    <name evidence="12" type="ORF">H9826_10885</name>
</gene>
<accession>A0A9D1Z6R2</accession>
<comment type="pathway">
    <text evidence="2 9">Amino-acid biosynthesis; L-histidine biosynthesis; L-histidine from 5-phospho-alpha-D-ribose 1-diphosphate: step 1/9.</text>
</comment>
<evidence type="ECO:0000259" key="11">
    <source>
        <dbReference type="Pfam" id="PF13393"/>
    </source>
</evidence>
<evidence type="ECO:0000313" key="13">
    <source>
        <dbReference type="Proteomes" id="UP000886824"/>
    </source>
</evidence>
<feature type="binding site" evidence="10">
    <location>
        <position position="124"/>
    </location>
    <ligand>
        <name>L-histidine</name>
        <dbReference type="ChEBI" id="CHEBI:57595"/>
    </ligand>
</feature>
<dbReference type="EMBL" id="DXCX01000117">
    <property type="protein sequence ID" value="HIY74452.1"/>
    <property type="molecule type" value="Genomic_DNA"/>
</dbReference>
<comment type="caution">
    <text evidence="12">The sequence shown here is derived from an EMBL/GenBank/DDBJ whole genome shotgun (WGS) entry which is preliminary data.</text>
</comment>
<dbReference type="NCBIfam" id="TIGR00443">
    <property type="entry name" value="hisZ_biosyn_reg"/>
    <property type="match status" value="1"/>
</dbReference>
<name>A0A9D1Z6R2_9FIRM</name>
<proteinExistence type="inferred from homology"/>
<evidence type="ECO:0000256" key="2">
    <source>
        <dbReference type="ARBA" id="ARBA00004667"/>
    </source>
</evidence>
<dbReference type="PIRSF" id="PIRSF001549">
    <property type="entry name" value="His-tRNA_synth"/>
    <property type="match status" value="1"/>
</dbReference>
<feature type="binding site" evidence="10">
    <location>
        <position position="110"/>
    </location>
    <ligand>
        <name>L-histidine</name>
        <dbReference type="ChEBI" id="CHEBI:57595"/>
    </ligand>
</feature>
<evidence type="ECO:0000256" key="6">
    <source>
        <dbReference type="ARBA" id="ARBA00022605"/>
    </source>
</evidence>
<sequence>MKYRINTPEGTRDRLFAECRERRQVQRELTALFQRRGYAEVSTPEVEFYDLFLQSGNPMPQESMLKIIDRSGKIMVMRPDCTTPIARVAATKLKALPLPQRLFYDQTVFRSGQEHKGGSSEIAQCGVELIGAAGWKADLEMVALAVDALGACGVKDYHVELGHVGFFRDLAGRVDMPADVIEQMRSFIEGKNFAALNDLLEPYAGQGACKALRRLSRLFGGAEVLDEAEELAGGSAALVYLRQLYTALSKAGYGEHIRFDLGLVHQIDYYTGVVFRGYVEGAGNAVLSGGRYDKLVETFGRPAPATGFAVDVDAVAGCLPEVPAAGLETLVHYGADGLARALAAVDAGTPGTVELSPCIDVEETIALAKEKGAHAVLVLENGSERRVEL</sequence>
<evidence type="ECO:0000256" key="10">
    <source>
        <dbReference type="PIRSR" id="PIRSR001549-1"/>
    </source>
</evidence>
<dbReference type="Pfam" id="PF13393">
    <property type="entry name" value="tRNA-synt_His"/>
    <property type="match status" value="1"/>
</dbReference>
<dbReference type="AlphaFoldDB" id="A0A9D1Z6R2"/>
<evidence type="ECO:0000256" key="7">
    <source>
        <dbReference type="ARBA" id="ARBA00023102"/>
    </source>
</evidence>
<comment type="function">
    <text evidence="8 9">Required for the first step of histidine biosynthesis. May allow the feedback regulation of ATP phosphoribosyltransferase activity by histidine.</text>
</comment>
<dbReference type="GO" id="GO:0016757">
    <property type="term" value="F:glycosyltransferase activity"/>
    <property type="evidence" value="ECO:0007669"/>
    <property type="project" value="UniProtKB-KW"/>
</dbReference>
<keyword evidence="5 9" id="KW-0963">Cytoplasm</keyword>
<comment type="similarity">
    <text evidence="3 9">Belongs to the class-II aminoacyl-tRNA synthetase family. HisZ subfamily.</text>
</comment>
<dbReference type="Gene3D" id="3.30.930.10">
    <property type="entry name" value="Bira Bifunctional Protein, Domain 2"/>
    <property type="match status" value="1"/>
</dbReference>
<dbReference type="PANTHER" id="PTHR43707:SF6">
    <property type="entry name" value="ATP PHOSPHORIBOSYLTRANSFERASE REGULATORY SUBUNIT"/>
    <property type="match status" value="1"/>
</dbReference>
<dbReference type="GO" id="GO:0004821">
    <property type="term" value="F:histidine-tRNA ligase activity"/>
    <property type="evidence" value="ECO:0007669"/>
    <property type="project" value="TreeGrafter"/>
</dbReference>
<organism evidence="12 13">
    <name type="scientific">Candidatus Intestinimonas merdavium</name>
    <dbReference type="NCBI Taxonomy" id="2838622"/>
    <lineage>
        <taxon>Bacteria</taxon>
        <taxon>Bacillati</taxon>
        <taxon>Bacillota</taxon>
        <taxon>Clostridia</taxon>
        <taxon>Eubacteriales</taxon>
        <taxon>Intestinimonas</taxon>
    </lineage>
</organism>
<reference evidence="12" key="2">
    <citation type="submission" date="2021-04" db="EMBL/GenBank/DDBJ databases">
        <authorList>
            <person name="Gilroy R."/>
        </authorList>
    </citation>
    <scope>NUCLEOTIDE SEQUENCE</scope>
    <source>
        <strain evidence="12">CHK33-7979</strain>
    </source>
</reference>
<evidence type="ECO:0000313" key="12">
    <source>
        <dbReference type="EMBL" id="HIY74452.1"/>
    </source>
</evidence>
<dbReference type="GO" id="GO:0006427">
    <property type="term" value="P:histidyl-tRNA aminoacylation"/>
    <property type="evidence" value="ECO:0007669"/>
    <property type="project" value="TreeGrafter"/>
</dbReference>
<dbReference type="Proteomes" id="UP000886824">
    <property type="component" value="Unassembled WGS sequence"/>
</dbReference>
<dbReference type="CDD" id="cd00773">
    <property type="entry name" value="HisRS-like_core"/>
    <property type="match status" value="1"/>
</dbReference>
<dbReference type="InterPro" id="IPR045864">
    <property type="entry name" value="aa-tRNA-synth_II/BPL/LPL"/>
</dbReference>
<feature type="domain" description="Class II Histidinyl-tRNA synthetase (HisRS)-like catalytic core" evidence="11">
    <location>
        <begin position="10"/>
        <end position="315"/>
    </location>
</feature>
<dbReference type="InterPro" id="IPR041715">
    <property type="entry name" value="HisRS-like_core"/>
</dbReference>
<dbReference type="GO" id="GO:0000105">
    <property type="term" value="P:L-histidine biosynthetic process"/>
    <property type="evidence" value="ECO:0007669"/>
    <property type="project" value="UniProtKB-UniRule"/>
</dbReference>
<reference evidence="12" key="1">
    <citation type="journal article" date="2021" name="PeerJ">
        <title>Extensive microbial diversity within the chicken gut microbiome revealed by metagenomics and culture.</title>
        <authorList>
            <person name="Gilroy R."/>
            <person name="Ravi A."/>
            <person name="Getino M."/>
            <person name="Pursley I."/>
            <person name="Horton D.L."/>
            <person name="Alikhan N.F."/>
            <person name="Baker D."/>
            <person name="Gharbi K."/>
            <person name="Hall N."/>
            <person name="Watson M."/>
            <person name="Adriaenssens E.M."/>
            <person name="Foster-Nyarko E."/>
            <person name="Jarju S."/>
            <person name="Secka A."/>
            <person name="Antonio M."/>
            <person name="Oren A."/>
            <person name="Chaudhuri R.R."/>
            <person name="La Ragione R."/>
            <person name="Hildebrand F."/>
            <person name="Pallen M.J."/>
        </authorList>
    </citation>
    <scope>NUCLEOTIDE SEQUENCE</scope>
    <source>
        <strain evidence="12">CHK33-7979</strain>
    </source>
</reference>
<comment type="subunit">
    <text evidence="9">Heteromultimer composed of HisG and HisZ subunits.</text>
</comment>
<keyword evidence="12" id="KW-0808">Transferase</keyword>
<evidence type="ECO:0000256" key="5">
    <source>
        <dbReference type="ARBA" id="ARBA00022490"/>
    </source>
</evidence>
<dbReference type="HAMAP" id="MF_00125">
    <property type="entry name" value="HisZ"/>
    <property type="match status" value="1"/>
</dbReference>
<evidence type="ECO:0000256" key="1">
    <source>
        <dbReference type="ARBA" id="ARBA00004496"/>
    </source>
</evidence>
<keyword evidence="7 9" id="KW-0368">Histidine biosynthesis</keyword>
<keyword evidence="6 9" id="KW-0028">Amino-acid biosynthesis</keyword>
<dbReference type="GO" id="GO:0140096">
    <property type="term" value="F:catalytic activity, acting on a protein"/>
    <property type="evidence" value="ECO:0007669"/>
    <property type="project" value="UniProtKB-ARBA"/>
</dbReference>
<feature type="binding site" evidence="10">
    <location>
        <position position="128"/>
    </location>
    <ligand>
        <name>L-histidine</name>
        <dbReference type="ChEBI" id="CHEBI:57595"/>
    </ligand>
</feature>
<dbReference type="InterPro" id="IPR004516">
    <property type="entry name" value="HisRS/HisZ"/>
</dbReference>
<dbReference type="GO" id="GO:0005737">
    <property type="term" value="C:cytoplasm"/>
    <property type="evidence" value="ECO:0007669"/>
    <property type="project" value="UniProtKB-SubCell"/>
</dbReference>
<comment type="subcellular location">
    <subcellularLocation>
        <location evidence="1 9">Cytoplasm</location>
    </subcellularLocation>
</comment>
<evidence type="ECO:0000256" key="3">
    <source>
        <dbReference type="ARBA" id="ARBA00005539"/>
    </source>
</evidence>
<feature type="binding site" evidence="10">
    <location>
        <begin position="80"/>
        <end position="82"/>
    </location>
    <ligand>
        <name>L-histidine</name>
        <dbReference type="ChEBI" id="CHEBI:57595"/>
    </ligand>
</feature>
<evidence type="ECO:0000256" key="8">
    <source>
        <dbReference type="ARBA" id="ARBA00025246"/>
    </source>
</evidence>